<reference evidence="2 4" key="1">
    <citation type="submission" date="2014-04" db="EMBL/GenBank/DDBJ databases">
        <authorList>
            <person name="Bishop-Lilly K.A."/>
            <person name="Broomall S.M."/>
            <person name="Chain P.S."/>
            <person name="Chertkov O."/>
            <person name="Coyne S.R."/>
            <person name="Daligault H.E."/>
            <person name="Davenport K.W."/>
            <person name="Erkkila T."/>
            <person name="Frey K.G."/>
            <person name="Gibbons H.S."/>
            <person name="Gu W."/>
            <person name="Jaissle J."/>
            <person name="Johnson S.L."/>
            <person name="Koroleva G.I."/>
            <person name="Ladner J.T."/>
            <person name="Lo C.-C."/>
            <person name="Minogue T.D."/>
            <person name="Munk C."/>
            <person name="Palacios G.F."/>
            <person name="Redden C.L."/>
            <person name="Rosenzweig C.N."/>
            <person name="Scholz M.B."/>
            <person name="Teshima H."/>
            <person name="Xu Y."/>
        </authorList>
    </citation>
    <scope>NUCLEOTIDE SEQUENCE [LARGE SCALE GENOMIC DNA]</scope>
    <source>
        <strain evidence="2 4">8244</strain>
    </source>
</reference>
<keyword evidence="4" id="KW-1185">Reference proteome</keyword>
<gene>
    <name evidence="2" type="ORF">DJ90_5154</name>
    <name evidence="3" type="ORF">GNQ08_12695</name>
</gene>
<evidence type="ECO:0000313" key="5">
    <source>
        <dbReference type="Proteomes" id="UP000442469"/>
    </source>
</evidence>
<reference evidence="3 5" key="2">
    <citation type="submission" date="2019-11" db="EMBL/GenBank/DDBJ databases">
        <title>Draft genome sequences of five Paenibacillus species of dairy origin.</title>
        <authorList>
            <person name="Olajide A.M."/>
            <person name="Chen S."/>
            <person name="Lapointe G."/>
        </authorList>
    </citation>
    <scope>NUCLEOTIDE SEQUENCE [LARGE SCALE GENOMIC DNA]</scope>
    <source>
        <strain evidence="3 5">3CT49</strain>
    </source>
</reference>
<evidence type="ECO:0000313" key="2">
    <source>
        <dbReference type="EMBL" id="KFN08888.1"/>
    </source>
</evidence>
<evidence type="ECO:0000313" key="3">
    <source>
        <dbReference type="EMBL" id="MUG23263.1"/>
    </source>
</evidence>
<protein>
    <submittedName>
        <fullName evidence="3">DinB family protein</fullName>
    </submittedName>
</protein>
<dbReference type="SUPFAM" id="SSF109854">
    <property type="entry name" value="DinB/YfiT-like putative metalloenzymes"/>
    <property type="match status" value="1"/>
</dbReference>
<proteinExistence type="predicted"/>
<feature type="domain" description="DinB-like" evidence="1">
    <location>
        <begin position="10"/>
        <end position="169"/>
    </location>
</feature>
<name>A0A090ZEM8_PAEMA</name>
<dbReference type="Proteomes" id="UP000442469">
    <property type="component" value="Unassembled WGS sequence"/>
</dbReference>
<dbReference type="Proteomes" id="UP000029278">
    <property type="component" value="Unassembled WGS sequence"/>
</dbReference>
<comment type="caution">
    <text evidence="2">The sequence shown here is derived from an EMBL/GenBank/DDBJ whole genome shotgun (WGS) entry which is preliminary data.</text>
</comment>
<dbReference type="Gene3D" id="1.20.120.450">
    <property type="entry name" value="dinb family like domain"/>
    <property type="match status" value="1"/>
</dbReference>
<dbReference type="GeneID" id="77007168"/>
<dbReference type="HOGENOM" id="CLU_120523_0_0_9"/>
<dbReference type="PATRIC" id="fig|44252.3.peg.2765"/>
<dbReference type="InterPro" id="IPR034660">
    <property type="entry name" value="DinB/YfiT-like"/>
</dbReference>
<dbReference type="InterPro" id="IPR024775">
    <property type="entry name" value="DinB-like"/>
</dbReference>
<dbReference type="OrthoDB" id="1495892at2"/>
<dbReference type="RefSeq" id="WP_036628145.1">
    <property type="nucleotide sequence ID" value="NZ_BGML01000003.1"/>
</dbReference>
<dbReference type="STRING" id="44252.DJ90_5154"/>
<dbReference type="AlphaFoldDB" id="A0A090ZEM8"/>
<dbReference type="EMBL" id="JMQA01000025">
    <property type="protein sequence ID" value="KFN08888.1"/>
    <property type="molecule type" value="Genomic_DNA"/>
</dbReference>
<sequence>MRSTAEALQAFEATVERYLSELENLDMEQLLKKTDEEEWSIGQMYMHLIQSAQFMHLSHIDQCLAESEATLVHTGEKTEQGRAVFELGSFPPVRIRVPASPQYTPQQPGSKQQLSEGLRGVLERMKRTEPALLQAPERNKMPHPRLGPLNAKEWFLLIEMHYRHHLLQLDRLKRELNLQA</sequence>
<dbReference type="EMBL" id="WNZZ01000008">
    <property type="protein sequence ID" value="MUG23263.1"/>
    <property type="molecule type" value="Genomic_DNA"/>
</dbReference>
<dbReference type="Pfam" id="PF12867">
    <property type="entry name" value="DinB_2"/>
    <property type="match status" value="1"/>
</dbReference>
<evidence type="ECO:0000313" key="4">
    <source>
        <dbReference type="Proteomes" id="UP000029278"/>
    </source>
</evidence>
<organism evidence="2 4">
    <name type="scientific">Paenibacillus macerans</name>
    <name type="common">Bacillus macerans</name>
    <dbReference type="NCBI Taxonomy" id="44252"/>
    <lineage>
        <taxon>Bacteria</taxon>
        <taxon>Bacillati</taxon>
        <taxon>Bacillota</taxon>
        <taxon>Bacilli</taxon>
        <taxon>Bacillales</taxon>
        <taxon>Paenibacillaceae</taxon>
        <taxon>Paenibacillus</taxon>
    </lineage>
</organism>
<accession>A0A090ZEM8</accession>
<evidence type="ECO:0000259" key="1">
    <source>
        <dbReference type="Pfam" id="PF12867"/>
    </source>
</evidence>